<evidence type="ECO:0000313" key="1">
    <source>
        <dbReference type="EMBL" id="JAH84963.1"/>
    </source>
</evidence>
<reference evidence="1" key="1">
    <citation type="submission" date="2014-11" db="EMBL/GenBank/DDBJ databases">
        <authorList>
            <person name="Amaro Gonzalez C."/>
        </authorList>
    </citation>
    <scope>NUCLEOTIDE SEQUENCE</scope>
</reference>
<dbReference type="EMBL" id="GBXM01023614">
    <property type="protein sequence ID" value="JAH84963.1"/>
    <property type="molecule type" value="Transcribed_RNA"/>
</dbReference>
<protein>
    <submittedName>
        <fullName evidence="1">Uncharacterized protein</fullName>
    </submittedName>
</protein>
<proteinExistence type="predicted"/>
<dbReference type="AlphaFoldDB" id="A0A0E9W665"/>
<accession>A0A0E9W665</accession>
<name>A0A0E9W665_ANGAN</name>
<sequence length="28" mass="3386">MLIYQYLSIYSDGNNVTILFFSVINYYM</sequence>
<organism evidence="1">
    <name type="scientific">Anguilla anguilla</name>
    <name type="common">European freshwater eel</name>
    <name type="synonym">Muraena anguilla</name>
    <dbReference type="NCBI Taxonomy" id="7936"/>
    <lineage>
        <taxon>Eukaryota</taxon>
        <taxon>Metazoa</taxon>
        <taxon>Chordata</taxon>
        <taxon>Craniata</taxon>
        <taxon>Vertebrata</taxon>
        <taxon>Euteleostomi</taxon>
        <taxon>Actinopterygii</taxon>
        <taxon>Neopterygii</taxon>
        <taxon>Teleostei</taxon>
        <taxon>Anguilliformes</taxon>
        <taxon>Anguillidae</taxon>
        <taxon>Anguilla</taxon>
    </lineage>
</organism>
<reference evidence="1" key="2">
    <citation type="journal article" date="2015" name="Fish Shellfish Immunol.">
        <title>Early steps in the European eel (Anguilla anguilla)-Vibrio vulnificus interaction in the gills: Role of the RtxA13 toxin.</title>
        <authorList>
            <person name="Callol A."/>
            <person name="Pajuelo D."/>
            <person name="Ebbesson L."/>
            <person name="Teles M."/>
            <person name="MacKenzie S."/>
            <person name="Amaro C."/>
        </authorList>
    </citation>
    <scope>NUCLEOTIDE SEQUENCE</scope>
</reference>